<keyword evidence="1" id="KW-0812">Transmembrane</keyword>
<feature type="transmembrane region" description="Helical" evidence="1">
    <location>
        <begin position="58"/>
        <end position="78"/>
    </location>
</feature>
<feature type="transmembrane region" description="Helical" evidence="1">
    <location>
        <begin position="35"/>
        <end position="52"/>
    </location>
</feature>
<evidence type="ECO:0000256" key="1">
    <source>
        <dbReference type="SAM" id="Phobius"/>
    </source>
</evidence>
<proteinExistence type="predicted"/>
<comment type="caution">
    <text evidence="2">The sequence shown here is derived from an EMBL/GenBank/DDBJ whole genome shotgun (WGS) entry which is preliminary data.</text>
</comment>
<organism evidence="2 3">
    <name type="scientific">Candidatus Curtissbacteria bacterium RIFCSPHIGHO2_01_FULL_41_13</name>
    <dbReference type="NCBI Taxonomy" id="1797745"/>
    <lineage>
        <taxon>Bacteria</taxon>
        <taxon>Candidatus Curtissiibacteriota</taxon>
    </lineage>
</organism>
<dbReference type="Proteomes" id="UP000177069">
    <property type="component" value="Unassembled WGS sequence"/>
</dbReference>
<protein>
    <submittedName>
        <fullName evidence="2">Uncharacterized protein</fullName>
    </submittedName>
</protein>
<sequence length="87" mass="10149">MTEIEKLKQEIEKIKERNKRVERDKTWETSWTRRIAISITTYILIAIFLAVIKIERPFVAAIIPSVAYLLSTATLGFLKDRWLGQGK</sequence>
<name>A0A1F5G120_9BACT</name>
<evidence type="ECO:0000313" key="2">
    <source>
        <dbReference type="EMBL" id="OGD85527.1"/>
    </source>
</evidence>
<dbReference type="AlphaFoldDB" id="A0A1F5G120"/>
<keyword evidence="1" id="KW-1133">Transmembrane helix</keyword>
<accession>A0A1F5G120</accession>
<evidence type="ECO:0000313" key="3">
    <source>
        <dbReference type="Proteomes" id="UP000177069"/>
    </source>
</evidence>
<reference evidence="2 3" key="1">
    <citation type="journal article" date="2016" name="Nat. Commun.">
        <title>Thousands of microbial genomes shed light on interconnected biogeochemical processes in an aquifer system.</title>
        <authorList>
            <person name="Anantharaman K."/>
            <person name="Brown C.T."/>
            <person name="Hug L.A."/>
            <person name="Sharon I."/>
            <person name="Castelle C.J."/>
            <person name="Probst A.J."/>
            <person name="Thomas B.C."/>
            <person name="Singh A."/>
            <person name="Wilkins M.J."/>
            <person name="Karaoz U."/>
            <person name="Brodie E.L."/>
            <person name="Williams K.H."/>
            <person name="Hubbard S.S."/>
            <person name="Banfield J.F."/>
        </authorList>
    </citation>
    <scope>NUCLEOTIDE SEQUENCE [LARGE SCALE GENOMIC DNA]</scope>
</reference>
<dbReference type="EMBL" id="MFBA01000024">
    <property type="protein sequence ID" value="OGD85527.1"/>
    <property type="molecule type" value="Genomic_DNA"/>
</dbReference>
<gene>
    <name evidence="2" type="ORF">A2696_00715</name>
</gene>
<keyword evidence="1" id="KW-0472">Membrane</keyword>